<evidence type="ECO:0000313" key="2">
    <source>
        <dbReference type="Proteomes" id="UP000650628"/>
    </source>
</evidence>
<reference evidence="1 2" key="1">
    <citation type="submission" date="2021-01" db="EMBL/GenBank/DDBJ databases">
        <title>Whole genome shotgun sequence of Planotetraspora mira NBRC 15435.</title>
        <authorList>
            <person name="Komaki H."/>
            <person name="Tamura T."/>
        </authorList>
    </citation>
    <scope>NUCLEOTIDE SEQUENCE [LARGE SCALE GENOMIC DNA]</scope>
    <source>
        <strain evidence="1 2">NBRC 15435</strain>
    </source>
</reference>
<accession>A0A8J3TK78</accession>
<organism evidence="1 2">
    <name type="scientific">Planotetraspora mira</name>
    <dbReference type="NCBI Taxonomy" id="58121"/>
    <lineage>
        <taxon>Bacteria</taxon>
        <taxon>Bacillati</taxon>
        <taxon>Actinomycetota</taxon>
        <taxon>Actinomycetes</taxon>
        <taxon>Streptosporangiales</taxon>
        <taxon>Streptosporangiaceae</taxon>
        <taxon>Planotetraspora</taxon>
    </lineage>
</organism>
<protein>
    <submittedName>
        <fullName evidence="1">Uncharacterized protein</fullName>
    </submittedName>
</protein>
<dbReference type="Proteomes" id="UP000650628">
    <property type="component" value="Unassembled WGS sequence"/>
</dbReference>
<keyword evidence="2" id="KW-1185">Reference proteome</keyword>
<dbReference type="AlphaFoldDB" id="A0A8J3TK78"/>
<gene>
    <name evidence="1" type="ORF">Pmi06nite_06330</name>
</gene>
<evidence type="ECO:0000313" key="1">
    <source>
        <dbReference type="EMBL" id="GII27191.1"/>
    </source>
</evidence>
<sequence>MTSAPPWRPGTQIAALRDEAVRRILAGEAGDAVRRELKLDLQEGRLITDYIRTITTETRRRAALVRLRTGEMIDAVRSDLMLGSPDVEAVADELRATHPWIAAIAFGPDDDWSDCPRVSPHAAAPQARRVELSWCDDSPGDGRSVDHTCMCVMTVYELVSYGGIYRLRRTTERHDGHSVSYAGGWRRTDAYVWWSRLLAGLAR</sequence>
<comment type="caution">
    <text evidence="1">The sequence shown here is derived from an EMBL/GenBank/DDBJ whole genome shotgun (WGS) entry which is preliminary data.</text>
</comment>
<dbReference type="EMBL" id="BOOO01000002">
    <property type="protein sequence ID" value="GII27191.1"/>
    <property type="molecule type" value="Genomic_DNA"/>
</dbReference>
<name>A0A8J3TK78_9ACTN</name>
<proteinExistence type="predicted"/>